<dbReference type="InterPro" id="IPR013656">
    <property type="entry name" value="PAS_4"/>
</dbReference>
<evidence type="ECO:0000259" key="1">
    <source>
        <dbReference type="PROSITE" id="PS50883"/>
    </source>
</evidence>
<dbReference type="Gene3D" id="3.20.20.450">
    <property type="entry name" value="EAL domain"/>
    <property type="match status" value="1"/>
</dbReference>
<gene>
    <name evidence="2" type="ORF">MGR_1379</name>
</gene>
<dbReference type="EMBL" id="CU459003">
    <property type="protein sequence ID" value="CAM76291.1"/>
    <property type="molecule type" value="Genomic_DNA"/>
</dbReference>
<dbReference type="Pfam" id="PF00563">
    <property type="entry name" value="EAL"/>
    <property type="match status" value="1"/>
</dbReference>
<proteinExistence type="predicted"/>
<dbReference type="InterPro" id="IPR035965">
    <property type="entry name" value="PAS-like_dom_sf"/>
</dbReference>
<dbReference type="SUPFAM" id="SSF55785">
    <property type="entry name" value="PYP-like sensor domain (PAS domain)"/>
    <property type="match status" value="1"/>
</dbReference>
<organism evidence="2">
    <name type="scientific">Magnetospirillum gryphiswaldense</name>
    <dbReference type="NCBI Taxonomy" id="55518"/>
    <lineage>
        <taxon>Bacteria</taxon>
        <taxon>Pseudomonadati</taxon>
        <taxon>Pseudomonadota</taxon>
        <taxon>Alphaproteobacteria</taxon>
        <taxon>Rhodospirillales</taxon>
        <taxon>Rhodospirillaceae</taxon>
        <taxon>Magnetospirillum</taxon>
    </lineage>
</organism>
<dbReference type="InterPro" id="IPR035919">
    <property type="entry name" value="EAL_sf"/>
</dbReference>
<dbReference type="PANTHER" id="PTHR33121:SF79">
    <property type="entry name" value="CYCLIC DI-GMP PHOSPHODIESTERASE PDED-RELATED"/>
    <property type="match status" value="1"/>
</dbReference>
<dbReference type="RefSeq" id="WP_106002863.1">
    <property type="nucleotide sequence ID" value="NZ_CP027527.1"/>
</dbReference>
<dbReference type="SMART" id="SM00091">
    <property type="entry name" value="PAS"/>
    <property type="match status" value="2"/>
</dbReference>
<reference evidence="2" key="1">
    <citation type="journal article" date="2007" name="J. Bacteriol.">
        <title>Comparative genome analysis of four magnetotactic bacteria reveals a complex set of group-specific genes implicated in magnetosome biomineralization and function.</title>
        <authorList>
            <person name="Richter M."/>
            <person name="Kube M."/>
            <person name="Bazylinski D.A."/>
            <person name="Lombardot T."/>
            <person name="Gloeckner F.O."/>
            <person name="Reinhardt R."/>
            <person name="Schueler D."/>
        </authorList>
    </citation>
    <scope>NUCLEOTIDE SEQUENCE</scope>
    <source>
        <strain evidence="2">MSR-1</strain>
    </source>
</reference>
<dbReference type="Pfam" id="PF08448">
    <property type="entry name" value="PAS_4"/>
    <property type="match status" value="1"/>
</dbReference>
<dbReference type="InterPro" id="IPR001633">
    <property type="entry name" value="EAL_dom"/>
</dbReference>
<dbReference type="PANTHER" id="PTHR33121">
    <property type="entry name" value="CYCLIC DI-GMP PHOSPHODIESTERASE PDEF"/>
    <property type="match status" value="1"/>
</dbReference>
<dbReference type="CDD" id="cd00130">
    <property type="entry name" value="PAS"/>
    <property type="match status" value="1"/>
</dbReference>
<accession>A4U084</accession>
<name>A4U084_9PROT</name>
<dbReference type="SMART" id="SM00052">
    <property type="entry name" value="EAL"/>
    <property type="match status" value="1"/>
</dbReference>
<dbReference type="CDD" id="cd01948">
    <property type="entry name" value="EAL"/>
    <property type="match status" value="1"/>
</dbReference>
<protein>
    <submittedName>
        <fullName evidence="2">EAL domain</fullName>
    </submittedName>
</protein>
<dbReference type="PROSITE" id="PS50883">
    <property type="entry name" value="EAL"/>
    <property type="match status" value="1"/>
</dbReference>
<dbReference type="GO" id="GO:0071111">
    <property type="term" value="F:cyclic-guanylate-specific phosphodiesterase activity"/>
    <property type="evidence" value="ECO:0007669"/>
    <property type="project" value="InterPro"/>
</dbReference>
<dbReference type="AlphaFoldDB" id="A4U084"/>
<evidence type="ECO:0000313" key="2">
    <source>
        <dbReference type="EMBL" id="CAM76291.1"/>
    </source>
</evidence>
<sequence>MAAGDIATSREVYVAFAFAAADLLVEVDEDGAIVFAVGAAMALTSKPARALTGQPASAMFIPQDGERIDRALNRMDEGERVRLLLLHTPGGPGRPNKPVALAGYRHPDRPGHRLLALTHAAALEVPEENRTPIGHLLSREDFSVLARRMMDEGSVGADTDQAYQLTMVELPAVEQVRAAAGPVKADEFMAELGDRLKAVSMGGDAAGELGENRYGVIHSPSVTASSIEAALTDLVAAFLPGDQPEPVKSATVALDAAGISSEEATNALLYSLNRFSQGEEVNLHNLAKDVRSRLSDTVGQMREIKEVIDQGRFELVFQPIVDLWTDMVHHFECLVRFPGKSSPFETVTFAENVGIVGNLDMAILNRAINFMRSPLGNNPSLRFAVNLSGRSLSHAPTARRLLSMVAGCPDLRGRMLFELTESAEVDDLPAVNAILQSLRKGGFQVCLDDFGAGSAAFHYLRALEVDHVKIDGAYIKEVRGSNTPTPYLKAIAQLCADLKVGTIAEFVETPETANLLKLLKVRHAQGYLYGKPMQPANIEADPMKGWAVNGLYWQNGLLAYRNQAPQAKPIRFPTVSNG</sequence>
<dbReference type="InterPro" id="IPR050706">
    <property type="entry name" value="Cyclic-di-GMP_PDE-like"/>
</dbReference>
<dbReference type="InterPro" id="IPR000014">
    <property type="entry name" value="PAS"/>
</dbReference>
<feature type="domain" description="EAL" evidence="1">
    <location>
        <begin position="297"/>
        <end position="546"/>
    </location>
</feature>
<dbReference type="SUPFAM" id="SSF141868">
    <property type="entry name" value="EAL domain-like"/>
    <property type="match status" value="1"/>
</dbReference>